<dbReference type="Gene3D" id="1.10.600.10">
    <property type="entry name" value="Farnesyl Diphosphate Synthase"/>
    <property type="match status" value="1"/>
</dbReference>
<keyword evidence="3 4" id="KW-0460">Magnesium</keyword>
<comment type="cofactor">
    <cofactor evidence="1 4">
        <name>Mg(2+)</name>
        <dbReference type="ChEBI" id="CHEBI:18420"/>
    </cofactor>
</comment>
<dbReference type="PANTHER" id="PTHR35201">
    <property type="entry name" value="TERPENE SYNTHASE"/>
    <property type="match status" value="1"/>
</dbReference>
<dbReference type="Proteomes" id="UP000789759">
    <property type="component" value="Unassembled WGS sequence"/>
</dbReference>
<comment type="caution">
    <text evidence="5">The sequence shown here is derived from an EMBL/GenBank/DDBJ whole genome shotgun (WGS) entry which is preliminary data.</text>
</comment>
<evidence type="ECO:0000256" key="2">
    <source>
        <dbReference type="ARBA" id="ARBA00006333"/>
    </source>
</evidence>
<dbReference type="GO" id="GO:0008299">
    <property type="term" value="P:isoprenoid biosynthetic process"/>
    <property type="evidence" value="ECO:0007669"/>
    <property type="project" value="UniProtKB-ARBA"/>
</dbReference>
<evidence type="ECO:0000313" key="5">
    <source>
        <dbReference type="EMBL" id="CAG8501165.1"/>
    </source>
</evidence>
<dbReference type="Pfam" id="PF19086">
    <property type="entry name" value="Terpene_syn_C_2"/>
    <property type="match status" value="1"/>
</dbReference>
<dbReference type="AlphaFoldDB" id="A0A9N8ZMU8"/>
<reference evidence="5" key="1">
    <citation type="submission" date="2021-06" db="EMBL/GenBank/DDBJ databases">
        <authorList>
            <person name="Kallberg Y."/>
            <person name="Tangrot J."/>
            <person name="Rosling A."/>
        </authorList>
    </citation>
    <scope>NUCLEOTIDE SEQUENCE</scope>
    <source>
        <strain evidence="5">FL966</strain>
    </source>
</reference>
<proteinExistence type="inferred from homology"/>
<feature type="non-terminal residue" evidence="5">
    <location>
        <position position="287"/>
    </location>
</feature>
<dbReference type="InterPro" id="IPR008949">
    <property type="entry name" value="Isoprenoid_synthase_dom_sf"/>
</dbReference>
<dbReference type="GO" id="GO:0010333">
    <property type="term" value="F:terpene synthase activity"/>
    <property type="evidence" value="ECO:0007669"/>
    <property type="project" value="InterPro"/>
</dbReference>
<dbReference type="InterPro" id="IPR034686">
    <property type="entry name" value="Terpene_cyclase-like_2"/>
</dbReference>
<evidence type="ECO:0000313" key="6">
    <source>
        <dbReference type="Proteomes" id="UP000789759"/>
    </source>
</evidence>
<evidence type="ECO:0000256" key="3">
    <source>
        <dbReference type="ARBA" id="ARBA00022842"/>
    </source>
</evidence>
<dbReference type="OrthoDB" id="2861623at2759"/>
<dbReference type="GO" id="GO:0046872">
    <property type="term" value="F:metal ion binding"/>
    <property type="evidence" value="ECO:0007669"/>
    <property type="project" value="UniProtKB-KW"/>
</dbReference>
<accession>A0A9N8ZMU8</accession>
<comment type="similarity">
    <text evidence="2 4">Belongs to the terpene synthase family.</text>
</comment>
<dbReference type="EC" id="4.2.3.-" evidence="4"/>
<protein>
    <recommendedName>
        <fullName evidence="4">Terpene synthase</fullName>
        <ecNumber evidence="4">4.2.3.-</ecNumber>
    </recommendedName>
</protein>
<dbReference type="SUPFAM" id="SSF48576">
    <property type="entry name" value="Terpenoid synthases"/>
    <property type="match status" value="1"/>
</dbReference>
<dbReference type="EMBL" id="CAJVQA010001066">
    <property type="protein sequence ID" value="CAG8501165.1"/>
    <property type="molecule type" value="Genomic_DNA"/>
</dbReference>
<dbReference type="PANTHER" id="PTHR35201:SF4">
    <property type="entry name" value="BETA-PINACENE SYNTHASE-RELATED"/>
    <property type="match status" value="1"/>
</dbReference>
<sequence>RRSHGLEMAKSPPIGLHSTILQPKAQLNARSNINSLDELDQNLKLLKCDFPLQTADKEFKGSKFGSFICYTFPTASFERRCLAIDFVNWSFFVDDLVDSKKYLRNPRKIKKELDKFLTILDNKPQEITNEEWQLNFRNSVSLYFDACYLNALNKCSQDLPKSVEEYLKIRRNSGGVLPVFDFIEPLLGIKILCNNLDLKIFINHCIDHICFINDLYSIKKELTEGEVDNIVVVLQYANQYSLQEAIDYAVMLTNNRMTQIKEVFDNSSRFSLEMDDHNTIKYVNALI</sequence>
<keyword evidence="4" id="KW-0479">Metal-binding</keyword>
<keyword evidence="6" id="KW-1185">Reference proteome</keyword>
<gene>
    <name evidence="5" type="ORF">CPELLU_LOCUS2455</name>
</gene>
<name>A0A9N8ZMU8_9GLOM</name>
<keyword evidence="4" id="KW-0456">Lyase</keyword>
<evidence type="ECO:0000256" key="4">
    <source>
        <dbReference type="RuleBase" id="RU366034"/>
    </source>
</evidence>
<organism evidence="5 6">
    <name type="scientific">Cetraspora pellucida</name>
    <dbReference type="NCBI Taxonomy" id="1433469"/>
    <lineage>
        <taxon>Eukaryota</taxon>
        <taxon>Fungi</taxon>
        <taxon>Fungi incertae sedis</taxon>
        <taxon>Mucoromycota</taxon>
        <taxon>Glomeromycotina</taxon>
        <taxon>Glomeromycetes</taxon>
        <taxon>Diversisporales</taxon>
        <taxon>Gigasporaceae</taxon>
        <taxon>Cetraspora</taxon>
    </lineage>
</organism>
<evidence type="ECO:0000256" key="1">
    <source>
        <dbReference type="ARBA" id="ARBA00001946"/>
    </source>
</evidence>
<feature type="non-terminal residue" evidence="5">
    <location>
        <position position="1"/>
    </location>
</feature>